<keyword evidence="10 11" id="KW-0961">Cell wall biogenesis/degradation</keyword>
<dbReference type="GO" id="GO:0008360">
    <property type="term" value="P:regulation of cell shape"/>
    <property type="evidence" value="ECO:0007669"/>
    <property type="project" value="UniProtKB-UniRule"/>
</dbReference>
<dbReference type="NCBIfam" id="TIGR01695">
    <property type="entry name" value="murJ_mviN"/>
    <property type="match status" value="1"/>
</dbReference>
<dbReference type="PANTHER" id="PTHR47019:SF1">
    <property type="entry name" value="LIPID II FLIPPASE MURJ"/>
    <property type="match status" value="1"/>
</dbReference>
<evidence type="ECO:0000256" key="3">
    <source>
        <dbReference type="ARBA" id="ARBA00022692"/>
    </source>
</evidence>
<feature type="transmembrane region" description="Helical" evidence="10">
    <location>
        <begin position="380"/>
        <end position="398"/>
    </location>
</feature>
<dbReference type="KEGG" id="mico:GDR74_07050"/>
<dbReference type="PANTHER" id="PTHR47019">
    <property type="entry name" value="LIPID II FLIPPASE MURJ"/>
    <property type="match status" value="1"/>
</dbReference>
<keyword evidence="6 10" id="KW-1133">Transmembrane helix</keyword>
<keyword evidence="4 10" id="KW-0133">Cell shape</keyword>
<evidence type="ECO:0000256" key="5">
    <source>
        <dbReference type="ARBA" id="ARBA00022984"/>
    </source>
</evidence>
<evidence type="ECO:0000256" key="8">
    <source>
        <dbReference type="ARBA" id="ARBA00060041"/>
    </source>
</evidence>
<keyword evidence="7 10" id="KW-0472">Membrane</keyword>
<feature type="transmembrane region" description="Helical" evidence="10">
    <location>
        <begin position="226"/>
        <end position="255"/>
    </location>
</feature>
<evidence type="ECO:0000256" key="9">
    <source>
        <dbReference type="ARBA" id="ARBA00061532"/>
    </source>
</evidence>
<feature type="transmembrane region" description="Helical" evidence="10">
    <location>
        <begin position="185"/>
        <end position="205"/>
    </location>
</feature>
<evidence type="ECO:0000256" key="6">
    <source>
        <dbReference type="ARBA" id="ARBA00022989"/>
    </source>
</evidence>
<evidence type="ECO:0000256" key="7">
    <source>
        <dbReference type="ARBA" id="ARBA00023136"/>
    </source>
</evidence>
<feature type="transmembrane region" description="Helical" evidence="10">
    <location>
        <begin position="349"/>
        <end position="368"/>
    </location>
</feature>
<sequence>MFRKILSVGGWTLVSRLTGFIRDVVIAAVMGTGPIADAFVVAFKIPNNFRQIFSEGAFNNAFLPTYAQVLEKEGEEKARSFASRITALMLVVQLALLALAFLAMPTVVNLLAPGFSDEPSKFDLAVRLTYITFPYLLFITLVTILSAILNAHERFAVAAASPVLLNVSLIAALALAFLFPNAGYAAAWGVTVSGVLQLGLVWWDAHRRRIAPGIERPRPDPAMRSFFKTLGPAVIGSAGVQIAIFADTIIASFLPTGAVSSLYYADRIYQLPLGVIGIAAGTVLLPEMSRRIAGGDEAGAHAAQNRAVGLTLALAAPFLVAFVTMPDLIMTALFQRGAFDAQAASRAGAALAAYSIGLPAAVLIRSALASFYARSDTVTPLYASLTAVAANVLLKIVLMGPFGVVGLALGTALGVWINLILLFVLAYRRGWNDPSSGLVRTCLAILLAGAALTAFAWYAPGPLSRWTGTLPAWRSETQLAILGACGAVLYGAVLLGGMKALGVRLSRR</sequence>
<dbReference type="GO" id="GO:0071555">
    <property type="term" value="P:cell wall organization"/>
    <property type="evidence" value="ECO:0007669"/>
    <property type="project" value="UniProtKB-UniRule"/>
</dbReference>
<keyword evidence="5 10" id="KW-0573">Peptidoglycan synthesis</keyword>
<dbReference type="EMBL" id="CP045423">
    <property type="protein sequence ID" value="QFU15999.1"/>
    <property type="molecule type" value="Genomic_DNA"/>
</dbReference>
<dbReference type="InterPro" id="IPR004268">
    <property type="entry name" value="MurJ"/>
</dbReference>
<comment type="function">
    <text evidence="8 10 11">Involved in peptidoglycan biosynthesis. Transports lipid-linked peptidoglycan precursors from the inner to the outer leaflet of the cytoplasmic membrane.</text>
</comment>
<evidence type="ECO:0000256" key="2">
    <source>
        <dbReference type="ARBA" id="ARBA00022475"/>
    </source>
</evidence>
<evidence type="ECO:0000256" key="1">
    <source>
        <dbReference type="ARBA" id="ARBA00004651"/>
    </source>
</evidence>
<dbReference type="RefSeq" id="WP_152585644.1">
    <property type="nucleotide sequence ID" value="NZ_CP045423.1"/>
</dbReference>
<protein>
    <recommendedName>
        <fullName evidence="10">Probable lipid II flippase MurJ</fullName>
    </recommendedName>
</protein>
<feature type="transmembrane region" description="Helical" evidence="10">
    <location>
        <begin position="87"/>
        <end position="108"/>
    </location>
</feature>
<comment type="subcellular location">
    <subcellularLocation>
        <location evidence="10">Cell inner membrane</location>
        <topology evidence="10">Multi-pass membrane protein</topology>
    </subcellularLocation>
    <subcellularLocation>
        <location evidence="1">Cell membrane</location>
        <topology evidence="1">Multi-pass membrane protein</topology>
    </subcellularLocation>
</comment>
<feature type="transmembrane region" description="Helical" evidence="10">
    <location>
        <begin position="128"/>
        <end position="148"/>
    </location>
</feature>
<evidence type="ECO:0000256" key="4">
    <source>
        <dbReference type="ARBA" id="ARBA00022960"/>
    </source>
</evidence>
<dbReference type="CDD" id="cd13123">
    <property type="entry name" value="MATE_MurJ_like"/>
    <property type="match status" value="1"/>
</dbReference>
<feature type="transmembrane region" description="Helical" evidence="10">
    <location>
        <begin position="267"/>
        <end position="286"/>
    </location>
</feature>
<keyword evidence="10 11" id="KW-0813">Transport</keyword>
<feature type="transmembrane region" description="Helical" evidence="10">
    <location>
        <begin position="404"/>
        <end position="426"/>
    </location>
</feature>
<organism evidence="12 13">
    <name type="scientific">Microvirga thermotolerans</name>
    <dbReference type="NCBI Taxonomy" id="2651334"/>
    <lineage>
        <taxon>Bacteria</taxon>
        <taxon>Pseudomonadati</taxon>
        <taxon>Pseudomonadota</taxon>
        <taxon>Alphaproteobacteria</taxon>
        <taxon>Hyphomicrobiales</taxon>
        <taxon>Methylobacteriaceae</taxon>
        <taxon>Microvirga</taxon>
    </lineage>
</organism>
<dbReference type="Pfam" id="PF03023">
    <property type="entry name" value="MurJ"/>
    <property type="match status" value="1"/>
</dbReference>
<evidence type="ECO:0000313" key="13">
    <source>
        <dbReference type="Proteomes" id="UP000325614"/>
    </source>
</evidence>
<evidence type="ECO:0000256" key="11">
    <source>
        <dbReference type="PIRNR" id="PIRNR002869"/>
    </source>
</evidence>
<dbReference type="HAMAP" id="MF_02078">
    <property type="entry name" value="MurJ_MviN"/>
    <property type="match status" value="1"/>
</dbReference>
<dbReference type="InterPro" id="IPR051050">
    <property type="entry name" value="Lipid_II_flippase_MurJ/MviN"/>
</dbReference>
<proteinExistence type="inferred from homology"/>
<feature type="transmembrane region" description="Helical" evidence="10">
    <location>
        <begin position="307"/>
        <end position="329"/>
    </location>
</feature>
<keyword evidence="3 10" id="KW-0812">Transmembrane</keyword>
<comment type="pathway">
    <text evidence="10">Cell wall biogenesis; peptidoglycan biosynthesis.</text>
</comment>
<dbReference type="UniPathway" id="UPA00219"/>
<feature type="transmembrane region" description="Helical" evidence="10">
    <location>
        <begin position="479"/>
        <end position="498"/>
    </location>
</feature>
<dbReference type="GO" id="GO:0034204">
    <property type="term" value="P:lipid translocation"/>
    <property type="evidence" value="ECO:0007669"/>
    <property type="project" value="TreeGrafter"/>
</dbReference>
<reference evidence="12 13" key="1">
    <citation type="submission" date="2019-10" db="EMBL/GenBank/DDBJ databases">
        <title>Isolation, Identification of Microvirga thermotolerans HR1, a novel thermophilic bacterium and Comparative Genomics of the genus Microvirga.</title>
        <authorList>
            <person name="Li J."/>
            <person name="Zhang W."/>
            <person name="Lin M."/>
            <person name="Wang J."/>
        </authorList>
    </citation>
    <scope>NUCLEOTIDE SEQUENCE [LARGE SCALE GENOMIC DNA]</scope>
    <source>
        <strain evidence="12 13">HR1</strain>
    </source>
</reference>
<comment type="similarity">
    <text evidence="9 10 11">Belongs to the MurJ/MviN family.</text>
</comment>
<dbReference type="GO" id="GO:0015648">
    <property type="term" value="F:lipid-linked peptidoglycan transporter activity"/>
    <property type="evidence" value="ECO:0007669"/>
    <property type="project" value="UniProtKB-UniRule"/>
</dbReference>
<dbReference type="Proteomes" id="UP000325614">
    <property type="component" value="Chromosome"/>
</dbReference>
<feature type="transmembrane region" description="Helical" evidence="10">
    <location>
        <begin position="155"/>
        <end position="179"/>
    </location>
</feature>
<dbReference type="PIRSF" id="PIRSF002869">
    <property type="entry name" value="MviN"/>
    <property type="match status" value="1"/>
</dbReference>
<evidence type="ECO:0000256" key="10">
    <source>
        <dbReference type="HAMAP-Rule" id="MF_02078"/>
    </source>
</evidence>
<name>A0A5P9JUZ4_9HYPH</name>
<evidence type="ECO:0000313" key="12">
    <source>
        <dbReference type="EMBL" id="QFU15999.1"/>
    </source>
</evidence>
<keyword evidence="13" id="KW-1185">Reference proteome</keyword>
<dbReference type="AlphaFoldDB" id="A0A5P9JUZ4"/>
<dbReference type="GO" id="GO:0005886">
    <property type="term" value="C:plasma membrane"/>
    <property type="evidence" value="ECO:0007669"/>
    <property type="project" value="UniProtKB-SubCell"/>
</dbReference>
<keyword evidence="10" id="KW-0997">Cell inner membrane</keyword>
<dbReference type="PRINTS" id="PR01806">
    <property type="entry name" value="VIRFACTRMVIN"/>
</dbReference>
<feature type="transmembrane region" description="Helical" evidence="10">
    <location>
        <begin position="20"/>
        <end position="43"/>
    </location>
</feature>
<dbReference type="GO" id="GO:0009252">
    <property type="term" value="P:peptidoglycan biosynthetic process"/>
    <property type="evidence" value="ECO:0007669"/>
    <property type="project" value="UniProtKB-UniRule"/>
</dbReference>
<keyword evidence="2 10" id="KW-1003">Cell membrane</keyword>
<gene>
    <name evidence="10 12" type="primary">murJ</name>
    <name evidence="12" type="ORF">GDR74_07050</name>
</gene>
<accession>A0A5P9JUZ4</accession>
<feature type="transmembrane region" description="Helical" evidence="10">
    <location>
        <begin position="438"/>
        <end position="459"/>
    </location>
</feature>